<reference evidence="6 7" key="1">
    <citation type="journal article" date="2023" name="Proc. Natl. Acad. Sci. U.S.A.">
        <title>A global phylogenomic analysis of the shiitake genus Lentinula.</title>
        <authorList>
            <person name="Sierra-Patev S."/>
            <person name="Min B."/>
            <person name="Naranjo-Ortiz M."/>
            <person name="Looney B."/>
            <person name="Konkel Z."/>
            <person name="Slot J.C."/>
            <person name="Sakamoto Y."/>
            <person name="Steenwyk J.L."/>
            <person name="Rokas A."/>
            <person name="Carro J."/>
            <person name="Camarero S."/>
            <person name="Ferreira P."/>
            <person name="Molpeceres G."/>
            <person name="Ruiz-Duenas F.J."/>
            <person name="Serrano A."/>
            <person name="Henrissat B."/>
            <person name="Drula E."/>
            <person name="Hughes K.W."/>
            <person name="Mata J.L."/>
            <person name="Ishikawa N.K."/>
            <person name="Vargas-Isla R."/>
            <person name="Ushijima S."/>
            <person name="Smith C.A."/>
            <person name="Donoghue J."/>
            <person name="Ahrendt S."/>
            <person name="Andreopoulos W."/>
            <person name="He G."/>
            <person name="LaButti K."/>
            <person name="Lipzen A."/>
            <person name="Ng V."/>
            <person name="Riley R."/>
            <person name="Sandor L."/>
            <person name="Barry K."/>
            <person name="Martinez A.T."/>
            <person name="Xiao Y."/>
            <person name="Gibbons J.G."/>
            <person name="Terashima K."/>
            <person name="Grigoriev I.V."/>
            <person name="Hibbett D."/>
        </authorList>
    </citation>
    <scope>NUCLEOTIDE SEQUENCE [LARGE SCALE GENOMIC DNA]</scope>
    <source>
        <strain evidence="6 7">TFB7810</strain>
    </source>
</reference>
<sequence length="411" mass="46606">MSTEVTYTVSIPESKLDILRQKLALVEFPDELENSQWNYGVPLADIKRLVARWKDGYDWRAEESKLNKDLPQFTRDIDVDGFETLNIHYVHQKSPVTNAIPLLFVHGWPGNFIEVRKILPLLLQSSPQFPSFHVVAIGLPGYGFSEGSHKTGFAAEQYAEVAHKLMLLLGYNEYVTQGGDWGFLITRTIAQKYGGKHSKAWHTNFPASTPLQFSSNPILYLQHLVTPYTEAEKAGIERSKWFAREGRGYFEEQATKPQTLGYSLADSPVGLLAWIYEKLVNWTDSYPWTDDEVLTWISIFYFSRAGPAASIRIYYEVMHSKGFLQSSSPKPTIPLGVSQFPNELRITPRKFHHNLGKLVFQAEHSSGGHFAAYERPEELVGDLRKMFGKRGPAFGVVPGKNGYEDRVNANL</sequence>
<name>A0A9W8U0B4_9AGAR</name>
<keyword evidence="2" id="KW-0058">Aromatic hydrocarbons catabolism</keyword>
<comment type="caution">
    <text evidence="6">The sequence shown here is derived from an EMBL/GenBank/DDBJ whole genome shotgun (WGS) entry which is preliminary data.</text>
</comment>
<feature type="active site" description="Proton acceptor" evidence="4">
    <location>
        <position position="369"/>
    </location>
</feature>
<dbReference type="Pfam" id="PF06441">
    <property type="entry name" value="EHN"/>
    <property type="match status" value="1"/>
</dbReference>
<dbReference type="Gene3D" id="3.40.50.1820">
    <property type="entry name" value="alpha/beta hydrolase"/>
    <property type="match status" value="1"/>
</dbReference>
<evidence type="ECO:0000313" key="7">
    <source>
        <dbReference type="Proteomes" id="UP001142393"/>
    </source>
</evidence>
<keyword evidence="3 6" id="KW-0378">Hydrolase</keyword>
<dbReference type="PANTHER" id="PTHR21661:SF35">
    <property type="entry name" value="EPOXIDE HYDROLASE"/>
    <property type="match status" value="1"/>
</dbReference>
<keyword evidence="7" id="KW-1185">Reference proteome</keyword>
<evidence type="ECO:0000259" key="5">
    <source>
        <dbReference type="Pfam" id="PF06441"/>
    </source>
</evidence>
<dbReference type="InterPro" id="IPR000639">
    <property type="entry name" value="Epox_hydrolase-like"/>
</dbReference>
<feature type="domain" description="Epoxide hydrolase N-terminal" evidence="5">
    <location>
        <begin position="7"/>
        <end position="115"/>
    </location>
</feature>
<organism evidence="6 7">
    <name type="scientific">Lentinula detonsa</name>
    <dbReference type="NCBI Taxonomy" id="2804962"/>
    <lineage>
        <taxon>Eukaryota</taxon>
        <taxon>Fungi</taxon>
        <taxon>Dikarya</taxon>
        <taxon>Basidiomycota</taxon>
        <taxon>Agaricomycotina</taxon>
        <taxon>Agaricomycetes</taxon>
        <taxon>Agaricomycetidae</taxon>
        <taxon>Agaricales</taxon>
        <taxon>Marasmiineae</taxon>
        <taxon>Omphalotaceae</taxon>
        <taxon>Lentinula</taxon>
    </lineage>
</organism>
<dbReference type="Proteomes" id="UP001142393">
    <property type="component" value="Unassembled WGS sequence"/>
</dbReference>
<accession>A0A9W8U0B4</accession>
<feature type="active site" description="Proton donor" evidence="4">
    <location>
        <position position="314"/>
    </location>
</feature>
<dbReference type="PANTHER" id="PTHR21661">
    <property type="entry name" value="EPOXIDE HYDROLASE 1-RELATED"/>
    <property type="match status" value="1"/>
</dbReference>
<evidence type="ECO:0000256" key="1">
    <source>
        <dbReference type="ARBA" id="ARBA00010088"/>
    </source>
</evidence>
<feature type="active site" description="Nucleophile" evidence="4">
    <location>
        <position position="180"/>
    </location>
</feature>
<dbReference type="InterPro" id="IPR016292">
    <property type="entry name" value="Epoxide_hydrolase"/>
</dbReference>
<dbReference type="InterPro" id="IPR029058">
    <property type="entry name" value="AB_hydrolase_fold"/>
</dbReference>
<evidence type="ECO:0000256" key="2">
    <source>
        <dbReference type="ARBA" id="ARBA00022797"/>
    </source>
</evidence>
<dbReference type="InterPro" id="IPR010497">
    <property type="entry name" value="Epoxide_hydro_N"/>
</dbReference>
<dbReference type="PRINTS" id="PR00412">
    <property type="entry name" value="EPOXHYDRLASE"/>
</dbReference>
<dbReference type="GO" id="GO:0004301">
    <property type="term" value="F:epoxide hydrolase activity"/>
    <property type="evidence" value="ECO:0007669"/>
    <property type="project" value="TreeGrafter"/>
</dbReference>
<evidence type="ECO:0000256" key="4">
    <source>
        <dbReference type="PIRSR" id="PIRSR001112-1"/>
    </source>
</evidence>
<dbReference type="EMBL" id="JANVFU010000003">
    <property type="protein sequence ID" value="KAJ3747698.1"/>
    <property type="molecule type" value="Genomic_DNA"/>
</dbReference>
<evidence type="ECO:0000313" key="6">
    <source>
        <dbReference type="EMBL" id="KAJ3747698.1"/>
    </source>
</evidence>
<dbReference type="SUPFAM" id="SSF53474">
    <property type="entry name" value="alpha/beta-Hydrolases"/>
    <property type="match status" value="1"/>
</dbReference>
<comment type="similarity">
    <text evidence="1">Belongs to the peptidase S33 family.</text>
</comment>
<gene>
    <name evidence="6" type="ORF">DFH05DRAFT_1481004</name>
</gene>
<dbReference type="AlphaFoldDB" id="A0A9W8U0B4"/>
<protein>
    <submittedName>
        <fullName evidence="6">Alpha/Beta hydrolase protein</fullName>
    </submittedName>
</protein>
<dbReference type="PIRSF" id="PIRSF001112">
    <property type="entry name" value="Epoxide_hydrolase"/>
    <property type="match status" value="1"/>
</dbReference>
<dbReference type="GO" id="GO:0097176">
    <property type="term" value="P:epoxide metabolic process"/>
    <property type="evidence" value="ECO:0007669"/>
    <property type="project" value="TreeGrafter"/>
</dbReference>
<evidence type="ECO:0000256" key="3">
    <source>
        <dbReference type="ARBA" id="ARBA00022801"/>
    </source>
</evidence>
<proteinExistence type="inferred from homology"/>